<evidence type="ECO:0000256" key="5">
    <source>
        <dbReference type="ARBA" id="ARBA00022989"/>
    </source>
</evidence>
<dbReference type="AlphaFoldDB" id="A0A543PK96"/>
<dbReference type="GO" id="GO:0004252">
    <property type="term" value="F:serine-type endopeptidase activity"/>
    <property type="evidence" value="ECO:0007669"/>
    <property type="project" value="InterPro"/>
</dbReference>
<keyword evidence="6 8" id="KW-0472">Membrane</keyword>
<dbReference type="InterPro" id="IPR035952">
    <property type="entry name" value="Rhomboid-like_sf"/>
</dbReference>
<evidence type="ECO:0000256" key="1">
    <source>
        <dbReference type="ARBA" id="ARBA00004141"/>
    </source>
</evidence>
<dbReference type="GO" id="GO:0006508">
    <property type="term" value="P:proteolysis"/>
    <property type="evidence" value="ECO:0007669"/>
    <property type="project" value="UniProtKB-KW"/>
</dbReference>
<feature type="transmembrane region" description="Helical" evidence="8">
    <location>
        <begin position="194"/>
        <end position="214"/>
    </location>
</feature>
<evidence type="ECO:0000313" key="11">
    <source>
        <dbReference type="Proteomes" id="UP000320085"/>
    </source>
</evidence>
<dbReference type="Pfam" id="PF01694">
    <property type="entry name" value="Rhomboid"/>
    <property type="match status" value="1"/>
</dbReference>
<evidence type="ECO:0000256" key="6">
    <source>
        <dbReference type="ARBA" id="ARBA00023136"/>
    </source>
</evidence>
<dbReference type="Proteomes" id="UP000320085">
    <property type="component" value="Unassembled WGS sequence"/>
</dbReference>
<feature type="compositionally biased region" description="Gly residues" evidence="7">
    <location>
        <begin position="19"/>
        <end position="34"/>
    </location>
</feature>
<dbReference type="InterPro" id="IPR050925">
    <property type="entry name" value="Rhomboid_protease_S54"/>
</dbReference>
<feature type="transmembrane region" description="Helical" evidence="8">
    <location>
        <begin position="116"/>
        <end position="135"/>
    </location>
</feature>
<name>A0A543PK96_9MICO</name>
<evidence type="ECO:0000256" key="8">
    <source>
        <dbReference type="SAM" id="Phobius"/>
    </source>
</evidence>
<comment type="caution">
    <text evidence="10">The sequence shown here is derived from an EMBL/GenBank/DDBJ whole genome shotgun (WGS) entry which is preliminary data.</text>
</comment>
<comment type="similarity">
    <text evidence="2">Belongs to the peptidase S54 family.</text>
</comment>
<evidence type="ECO:0000256" key="7">
    <source>
        <dbReference type="SAM" id="MobiDB-lite"/>
    </source>
</evidence>
<dbReference type="OrthoDB" id="9807874at2"/>
<gene>
    <name evidence="10" type="ORF">FHX52_3713</name>
</gene>
<feature type="domain" description="Peptidase S54 rhomboid" evidence="9">
    <location>
        <begin position="152"/>
        <end position="297"/>
    </location>
</feature>
<feature type="transmembrane region" description="Helical" evidence="8">
    <location>
        <begin position="307"/>
        <end position="328"/>
    </location>
</feature>
<feature type="compositionally biased region" description="Low complexity" evidence="7">
    <location>
        <begin position="35"/>
        <end position="45"/>
    </location>
</feature>
<dbReference type="InterPro" id="IPR022764">
    <property type="entry name" value="Peptidase_S54_rhomboid_dom"/>
</dbReference>
<accession>A0A543PK96</accession>
<keyword evidence="5 8" id="KW-1133">Transmembrane helix</keyword>
<dbReference type="SUPFAM" id="SSF144091">
    <property type="entry name" value="Rhomboid-like"/>
    <property type="match status" value="1"/>
</dbReference>
<dbReference type="PANTHER" id="PTHR43731">
    <property type="entry name" value="RHOMBOID PROTEASE"/>
    <property type="match status" value="1"/>
</dbReference>
<evidence type="ECO:0000256" key="3">
    <source>
        <dbReference type="ARBA" id="ARBA00022692"/>
    </source>
</evidence>
<feature type="transmembrane region" description="Helical" evidence="8">
    <location>
        <begin position="229"/>
        <end position="250"/>
    </location>
</feature>
<protein>
    <submittedName>
        <fullName evidence="10">Membrane associated rhomboid family serine protease</fullName>
    </submittedName>
</protein>
<keyword evidence="4" id="KW-0378">Hydrolase</keyword>
<organism evidence="10 11">
    <name type="scientific">Humibacillus xanthopallidus</name>
    <dbReference type="NCBI Taxonomy" id="412689"/>
    <lineage>
        <taxon>Bacteria</taxon>
        <taxon>Bacillati</taxon>
        <taxon>Actinomycetota</taxon>
        <taxon>Actinomycetes</taxon>
        <taxon>Micrococcales</taxon>
        <taxon>Intrasporangiaceae</taxon>
        <taxon>Humibacillus</taxon>
    </lineage>
</organism>
<feature type="transmembrane region" description="Helical" evidence="8">
    <location>
        <begin position="155"/>
        <end position="182"/>
    </location>
</feature>
<proteinExistence type="inferred from homology"/>
<evidence type="ECO:0000256" key="2">
    <source>
        <dbReference type="ARBA" id="ARBA00009045"/>
    </source>
</evidence>
<dbReference type="EMBL" id="VFQF01000003">
    <property type="protein sequence ID" value="TQN44498.1"/>
    <property type="molecule type" value="Genomic_DNA"/>
</dbReference>
<dbReference type="Gene3D" id="1.20.1540.10">
    <property type="entry name" value="Rhomboid-like"/>
    <property type="match status" value="1"/>
</dbReference>
<comment type="subcellular location">
    <subcellularLocation>
        <location evidence="1">Membrane</location>
        <topology evidence="1">Multi-pass membrane protein</topology>
    </subcellularLocation>
</comment>
<evidence type="ECO:0000313" key="10">
    <source>
        <dbReference type="EMBL" id="TQN44498.1"/>
    </source>
</evidence>
<feature type="region of interest" description="Disordered" evidence="7">
    <location>
        <begin position="1"/>
        <end position="48"/>
    </location>
</feature>
<dbReference type="PANTHER" id="PTHR43731:SF14">
    <property type="entry name" value="PRESENILIN-ASSOCIATED RHOMBOID-LIKE PROTEIN, MITOCHONDRIAL"/>
    <property type="match status" value="1"/>
</dbReference>
<keyword evidence="10" id="KW-0645">Protease</keyword>
<keyword evidence="3 8" id="KW-0812">Transmembrane</keyword>
<sequence>MAGPHETDETAGIPLSDNGTGGTGGTGGPGGTWGPGDQPPAGAGPVNPPVVPPVCPRHPDRESYVRCQRCGRPTCPECQRPAAVGIQCVDCVREAARTSPSARTVFGGRATDGRPVVTLTIIGLCAAVYLLQRVAPAITDRFSFVPALGWTEPWRFVTAAFLHSPYTIFHILLNMFALWSLGQYLEPMLGRARFAAIYLISGIGGQVAVVLLAGSPTVVGLNTGIDEAWLTPVVGASGAIFGLFGALLILNRHLGRSSAAMYVVIAINAAFGFFYPNISWQAHLGGFVVGLACAGVVVAFRGRRQQLVWASLGGILVVLVAVTVAKYLSIPEVIRMIDSSSFG</sequence>
<dbReference type="GO" id="GO:0016020">
    <property type="term" value="C:membrane"/>
    <property type="evidence" value="ECO:0007669"/>
    <property type="project" value="UniProtKB-SubCell"/>
</dbReference>
<evidence type="ECO:0000256" key="4">
    <source>
        <dbReference type="ARBA" id="ARBA00022801"/>
    </source>
</evidence>
<feature type="transmembrane region" description="Helical" evidence="8">
    <location>
        <begin position="282"/>
        <end position="300"/>
    </location>
</feature>
<evidence type="ECO:0000259" key="9">
    <source>
        <dbReference type="Pfam" id="PF01694"/>
    </source>
</evidence>
<reference evidence="10 11" key="1">
    <citation type="submission" date="2019-06" db="EMBL/GenBank/DDBJ databases">
        <title>Sequencing the genomes of 1000 actinobacteria strains.</title>
        <authorList>
            <person name="Klenk H.-P."/>
        </authorList>
    </citation>
    <scope>NUCLEOTIDE SEQUENCE [LARGE SCALE GENOMIC DNA]</scope>
    <source>
        <strain evidence="10 11">DSM 21776</strain>
    </source>
</reference>
<feature type="transmembrane region" description="Helical" evidence="8">
    <location>
        <begin position="259"/>
        <end position="276"/>
    </location>
</feature>